<dbReference type="EMBL" id="SGJD01003509">
    <property type="protein sequence ID" value="KAB0392818.1"/>
    <property type="molecule type" value="Genomic_DNA"/>
</dbReference>
<gene>
    <name evidence="2" type="ORF">E2I00_018187</name>
</gene>
<feature type="non-terminal residue" evidence="2">
    <location>
        <position position="155"/>
    </location>
</feature>
<feature type="region of interest" description="Disordered" evidence="1">
    <location>
        <begin position="1"/>
        <end position="54"/>
    </location>
</feature>
<organism evidence="2 3">
    <name type="scientific">Balaenoptera physalus</name>
    <name type="common">Fin whale</name>
    <name type="synonym">Balaena physalus</name>
    <dbReference type="NCBI Taxonomy" id="9770"/>
    <lineage>
        <taxon>Eukaryota</taxon>
        <taxon>Metazoa</taxon>
        <taxon>Chordata</taxon>
        <taxon>Craniata</taxon>
        <taxon>Vertebrata</taxon>
        <taxon>Euteleostomi</taxon>
        <taxon>Mammalia</taxon>
        <taxon>Eutheria</taxon>
        <taxon>Laurasiatheria</taxon>
        <taxon>Artiodactyla</taxon>
        <taxon>Whippomorpha</taxon>
        <taxon>Cetacea</taxon>
        <taxon>Mysticeti</taxon>
        <taxon>Balaenopteridae</taxon>
        <taxon>Balaenoptera</taxon>
    </lineage>
</organism>
<evidence type="ECO:0000313" key="3">
    <source>
        <dbReference type="Proteomes" id="UP000437017"/>
    </source>
</evidence>
<comment type="caution">
    <text evidence="2">The sequence shown here is derived from an EMBL/GenBank/DDBJ whole genome shotgun (WGS) entry which is preliminary data.</text>
</comment>
<name>A0A643BYS0_BALPH</name>
<feature type="compositionally biased region" description="Low complexity" evidence="1">
    <location>
        <begin position="40"/>
        <end position="53"/>
    </location>
</feature>
<dbReference type="OrthoDB" id="9996891at2759"/>
<accession>A0A643BYS0</accession>
<reference evidence="2 3" key="1">
    <citation type="journal article" date="2019" name="PLoS ONE">
        <title>Genomic analyses reveal an absence of contemporary introgressive admixture between fin whales and blue whales, despite known hybrids.</title>
        <authorList>
            <person name="Westbury M.V."/>
            <person name="Petersen B."/>
            <person name="Lorenzen E.D."/>
        </authorList>
    </citation>
    <scope>NUCLEOTIDE SEQUENCE [LARGE SCALE GENOMIC DNA]</scope>
    <source>
        <strain evidence="2">FinWhale-01</strain>
    </source>
</reference>
<sequence length="155" mass="17289">MSSDLPWLLEKVDPTGKVPSLQQPPRPRASPSPKLWQAKPNPAAARSQSPSASMYDQIPMGEKLASHTGSIIELQAGVRVGGGDENKVYPHPTSLPQLPDFVRRELRRAYGTYPRTDVRVTYRGGEFLLQGAPRVREPEYRTERRVLRRPASSCS</sequence>
<keyword evidence="3" id="KW-1185">Reference proteome</keyword>
<evidence type="ECO:0000313" key="2">
    <source>
        <dbReference type="EMBL" id="KAB0392818.1"/>
    </source>
</evidence>
<evidence type="ECO:0000256" key="1">
    <source>
        <dbReference type="SAM" id="MobiDB-lite"/>
    </source>
</evidence>
<dbReference type="Proteomes" id="UP000437017">
    <property type="component" value="Unassembled WGS sequence"/>
</dbReference>
<dbReference type="AlphaFoldDB" id="A0A643BYS0"/>
<proteinExistence type="predicted"/>
<protein>
    <submittedName>
        <fullName evidence="2">Uncharacterized protein</fullName>
    </submittedName>
</protein>